<dbReference type="Proteomes" id="UP001159363">
    <property type="component" value="Chromosome 7"/>
</dbReference>
<name>A0ABQ9GYR0_9NEOP</name>
<organism evidence="1 2">
    <name type="scientific">Dryococelus australis</name>
    <dbReference type="NCBI Taxonomy" id="614101"/>
    <lineage>
        <taxon>Eukaryota</taxon>
        <taxon>Metazoa</taxon>
        <taxon>Ecdysozoa</taxon>
        <taxon>Arthropoda</taxon>
        <taxon>Hexapoda</taxon>
        <taxon>Insecta</taxon>
        <taxon>Pterygota</taxon>
        <taxon>Neoptera</taxon>
        <taxon>Polyneoptera</taxon>
        <taxon>Phasmatodea</taxon>
        <taxon>Verophasmatodea</taxon>
        <taxon>Anareolatae</taxon>
        <taxon>Phasmatidae</taxon>
        <taxon>Eurycanthinae</taxon>
        <taxon>Dryococelus</taxon>
    </lineage>
</organism>
<dbReference type="EMBL" id="JARBHB010000008">
    <property type="protein sequence ID" value="KAJ8877174.1"/>
    <property type="molecule type" value="Genomic_DNA"/>
</dbReference>
<comment type="caution">
    <text evidence="1">The sequence shown here is derived from an EMBL/GenBank/DDBJ whole genome shotgun (WGS) entry which is preliminary data.</text>
</comment>
<accession>A0ABQ9GYR0</accession>
<protein>
    <submittedName>
        <fullName evidence="1">Uncharacterized protein</fullName>
    </submittedName>
</protein>
<evidence type="ECO:0000313" key="2">
    <source>
        <dbReference type="Proteomes" id="UP001159363"/>
    </source>
</evidence>
<proteinExistence type="predicted"/>
<sequence>MLKEYPGADDVMQVAEVCTQQRIVKCPVASALTTKTLLPLQRDDQLNQARMVPVSHKADRSTGFSSLNAISPHDLMSQLLRHFIKFLDALSFNWAQDRAILAHVRNPYTCPWLQVYQCLSAVLGIVVPARPLLDTVIISEERLQASPPTLGFQGGT</sequence>
<reference evidence="1 2" key="1">
    <citation type="submission" date="2023-02" db="EMBL/GenBank/DDBJ databases">
        <title>LHISI_Scaffold_Assembly.</title>
        <authorList>
            <person name="Stuart O.P."/>
            <person name="Cleave R."/>
            <person name="Magrath M.J.L."/>
            <person name="Mikheyev A.S."/>
        </authorList>
    </citation>
    <scope>NUCLEOTIDE SEQUENCE [LARGE SCALE GENOMIC DNA]</scope>
    <source>
        <strain evidence="1">Daus_M_001</strain>
        <tissue evidence="1">Leg muscle</tissue>
    </source>
</reference>
<evidence type="ECO:0000313" key="1">
    <source>
        <dbReference type="EMBL" id="KAJ8877174.1"/>
    </source>
</evidence>
<gene>
    <name evidence="1" type="ORF">PR048_021627</name>
</gene>
<keyword evidence="2" id="KW-1185">Reference proteome</keyword>